<name>A0ABQ3DAU8_9ACTN</name>
<organism evidence="1 2">
    <name type="scientific">Streptomyces canarius</name>
    <dbReference type="NCBI Taxonomy" id="285453"/>
    <lineage>
        <taxon>Bacteria</taxon>
        <taxon>Bacillati</taxon>
        <taxon>Actinomycetota</taxon>
        <taxon>Actinomycetes</taxon>
        <taxon>Kitasatosporales</taxon>
        <taxon>Streptomycetaceae</taxon>
        <taxon>Streptomyces</taxon>
    </lineage>
</organism>
<dbReference type="EMBL" id="BMVN01000073">
    <property type="protein sequence ID" value="GHA70218.1"/>
    <property type="molecule type" value="Genomic_DNA"/>
</dbReference>
<evidence type="ECO:0008006" key="3">
    <source>
        <dbReference type="Google" id="ProtNLM"/>
    </source>
</evidence>
<comment type="caution">
    <text evidence="1">The sequence shown here is derived from an EMBL/GenBank/DDBJ whole genome shotgun (WGS) entry which is preliminary data.</text>
</comment>
<gene>
    <name evidence="1" type="ORF">GCM10010345_87020</name>
</gene>
<reference evidence="2" key="1">
    <citation type="journal article" date="2019" name="Int. J. Syst. Evol. Microbiol.">
        <title>The Global Catalogue of Microorganisms (GCM) 10K type strain sequencing project: providing services to taxonomists for standard genome sequencing and annotation.</title>
        <authorList>
            <consortium name="The Broad Institute Genomics Platform"/>
            <consortium name="The Broad Institute Genome Sequencing Center for Infectious Disease"/>
            <person name="Wu L."/>
            <person name="Ma J."/>
        </authorList>
    </citation>
    <scope>NUCLEOTIDE SEQUENCE [LARGE SCALE GENOMIC DNA]</scope>
    <source>
        <strain evidence="2">JCM 4733</strain>
    </source>
</reference>
<dbReference type="InterPro" id="IPR048000">
    <property type="entry name" value="TnsA-like"/>
</dbReference>
<evidence type="ECO:0000313" key="2">
    <source>
        <dbReference type="Proteomes" id="UP000653644"/>
    </source>
</evidence>
<accession>A0ABQ3DAU8</accession>
<dbReference type="Proteomes" id="UP000653644">
    <property type="component" value="Unassembled WGS sequence"/>
</dbReference>
<evidence type="ECO:0000313" key="1">
    <source>
        <dbReference type="EMBL" id="GHA70218.1"/>
    </source>
</evidence>
<proteinExistence type="predicted"/>
<sequence length="247" mass="27141">MLGVAMDLDLVEVEWADGVGGGLRKSVLGAAARVVFESVPPVRRFASYRGQRHFTGWCWAATTESLVGFESWLERDRAMLLDHDRRVVGLASQPFRVSWPGLTRRISHTPDYFVRLEDGSGLVIDVRPADRVGPEDAVKFAASEAMCQAMGCWSYVLVHEPEPVEMANVRWLSGYRHPRNRVGTVAARLGEVFHEPRLLMDGAQAAGDPLAVLPTLFHLLWCGDLTVDLTVPLGDGSRVGLAAVGHE</sequence>
<keyword evidence="2" id="KW-1185">Reference proteome</keyword>
<dbReference type="NCBIfam" id="NF033179">
    <property type="entry name" value="TnsA_like_Actin"/>
    <property type="match status" value="1"/>
</dbReference>
<protein>
    <recommendedName>
        <fullName evidence="3">TnsA-like heteromeric transposase endonuclease subunit</fullName>
    </recommendedName>
</protein>